<dbReference type="InterPro" id="IPR036390">
    <property type="entry name" value="WH_DNA-bd_sf"/>
</dbReference>
<dbReference type="RefSeq" id="WP_349135311.1">
    <property type="nucleotide sequence ID" value="NZ_JBBMFF010000175.1"/>
</dbReference>
<keyword evidence="2" id="KW-0238">DNA-binding</keyword>
<sequence>MVERYGVFTQRIARISRCIRRLKAEEMALFGLKGPHVSCLYYLGLDGPQTAAELSERCDEDKAAVSRTLEFLLQNGYVTTEAVSRRYRSPLYLTDRGREVFAALQARIASMEDAASMGLTEEQRSKMYAALELICGNLERLCAAEQEDTL</sequence>
<evidence type="ECO:0000313" key="6">
    <source>
        <dbReference type="Proteomes" id="UP001491552"/>
    </source>
</evidence>
<evidence type="ECO:0000256" key="2">
    <source>
        <dbReference type="ARBA" id="ARBA00023125"/>
    </source>
</evidence>
<feature type="domain" description="HTH marR-type" evidence="4">
    <location>
        <begin position="25"/>
        <end position="124"/>
    </location>
</feature>
<evidence type="ECO:0000256" key="1">
    <source>
        <dbReference type="ARBA" id="ARBA00023015"/>
    </source>
</evidence>
<keyword evidence="3" id="KW-0804">Transcription</keyword>
<dbReference type="SUPFAM" id="SSF46785">
    <property type="entry name" value="Winged helix' DNA-binding domain"/>
    <property type="match status" value="1"/>
</dbReference>
<evidence type="ECO:0000313" key="5">
    <source>
        <dbReference type="EMBL" id="MEQ2510633.1"/>
    </source>
</evidence>
<organism evidence="5 6">
    <name type="scientific">Faecousia intestinalis</name>
    <dbReference type="NCBI Taxonomy" id="3133167"/>
    <lineage>
        <taxon>Bacteria</taxon>
        <taxon>Bacillati</taxon>
        <taxon>Bacillota</taxon>
        <taxon>Clostridia</taxon>
        <taxon>Eubacteriales</taxon>
        <taxon>Oscillospiraceae</taxon>
        <taxon>Faecousia</taxon>
    </lineage>
</organism>
<proteinExistence type="predicted"/>
<comment type="caution">
    <text evidence="5">The sequence shown here is derived from an EMBL/GenBank/DDBJ whole genome shotgun (WGS) entry which is preliminary data.</text>
</comment>
<evidence type="ECO:0000259" key="4">
    <source>
        <dbReference type="SMART" id="SM00347"/>
    </source>
</evidence>
<dbReference type="PANTHER" id="PTHR42756">
    <property type="entry name" value="TRANSCRIPTIONAL REGULATOR, MARR"/>
    <property type="match status" value="1"/>
</dbReference>
<reference evidence="5 6" key="1">
    <citation type="submission" date="2024-03" db="EMBL/GenBank/DDBJ databases">
        <title>Human intestinal bacterial collection.</title>
        <authorList>
            <person name="Pauvert C."/>
            <person name="Hitch T.C.A."/>
            <person name="Clavel T."/>
        </authorList>
    </citation>
    <scope>NUCLEOTIDE SEQUENCE [LARGE SCALE GENOMIC DNA]</scope>
    <source>
        <strain evidence="5 6">CLA-AA-H192</strain>
    </source>
</reference>
<gene>
    <name evidence="5" type="ORF">WMO66_05125</name>
</gene>
<dbReference type="EMBL" id="JBBMFF010000175">
    <property type="protein sequence ID" value="MEQ2510633.1"/>
    <property type="molecule type" value="Genomic_DNA"/>
</dbReference>
<dbReference type="Gene3D" id="1.10.10.10">
    <property type="entry name" value="Winged helix-like DNA-binding domain superfamily/Winged helix DNA-binding domain"/>
    <property type="match status" value="1"/>
</dbReference>
<dbReference type="InterPro" id="IPR036388">
    <property type="entry name" value="WH-like_DNA-bd_sf"/>
</dbReference>
<keyword evidence="6" id="KW-1185">Reference proteome</keyword>
<keyword evidence="1" id="KW-0805">Transcription regulation</keyword>
<protein>
    <submittedName>
        <fullName evidence="5">MarR family transcriptional regulator</fullName>
    </submittedName>
</protein>
<name>A0ABV1G5T3_9FIRM</name>
<evidence type="ECO:0000256" key="3">
    <source>
        <dbReference type="ARBA" id="ARBA00023163"/>
    </source>
</evidence>
<dbReference type="SMART" id="SM00347">
    <property type="entry name" value="HTH_MARR"/>
    <property type="match status" value="1"/>
</dbReference>
<dbReference type="InterPro" id="IPR000835">
    <property type="entry name" value="HTH_MarR-typ"/>
</dbReference>
<dbReference type="Proteomes" id="UP001491552">
    <property type="component" value="Unassembled WGS sequence"/>
</dbReference>
<dbReference type="Pfam" id="PF12802">
    <property type="entry name" value="MarR_2"/>
    <property type="match status" value="1"/>
</dbReference>
<accession>A0ABV1G5T3</accession>
<dbReference type="PANTHER" id="PTHR42756:SF1">
    <property type="entry name" value="TRANSCRIPTIONAL REPRESSOR OF EMRAB OPERON"/>
    <property type="match status" value="1"/>
</dbReference>